<dbReference type="AlphaFoldDB" id="A0A7J7JQ50"/>
<evidence type="ECO:0000313" key="3">
    <source>
        <dbReference type="Proteomes" id="UP000593567"/>
    </source>
</evidence>
<reference evidence="2" key="1">
    <citation type="submission" date="2020-06" db="EMBL/GenBank/DDBJ databases">
        <title>Draft genome of Bugula neritina, a colonial animal packing powerful symbionts and potential medicines.</title>
        <authorList>
            <person name="Rayko M."/>
        </authorList>
    </citation>
    <scope>NUCLEOTIDE SEQUENCE [LARGE SCALE GENOMIC DNA]</scope>
    <source>
        <strain evidence="2">Kwan_BN1</strain>
    </source>
</reference>
<evidence type="ECO:0000313" key="2">
    <source>
        <dbReference type="EMBL" id="KAF6028479.1"/>
    </source>
</evidence>
<feature type="region of interest" description="Disordered" evidence="1">
    <location>
        <begin position="1"/>
        <end position="21"/>
    </location>
</feature>
<organism evidence="2 3">
    <name type="scientific">Bugula neritina</name>
    <name type="common">Brown bryozoan</name>
    <name type="synonym">Sertularia neritina</name>
    <dbReference type="NCBI Taxonomy" id="10212"/>
    <lineage>
        <taxon>Eukaryota</taxon>
        <taxon>Metazoa</taxon>
        <taxon>Spiralia</taxon>
        <taxon>Lophotrochozoa</taxon>
        <taxon>Bryozoa</taxon>
        <taxon>Gymnolaemata</taxon>
        <taxon>Cheilostomatida</taxon>
        <taxon>Flustrina</taxon>
        <taxon>Buguloidea</taxon>
        <taxon>Bugulidae</taxon>
        <taxon>Bugula</taxon>
    </lineage>
</organism>
<keyword evidence="3" id="KW-1185">Reference proteome</keyword>
<gene>
    <name evidence="2" type="ORF">EB796_013216</name>
</gene>
<comment type="caution">
    <text evidence="2">The sequence shown here is derived from an EMBL/GenBank/DDBJ whole genome shotgun (WGS) entry which is preliminary data.</text>
</comment>
<proteinExistence type="predicted"/>
<dbReference type="EMBL" id="VXIV02001946">
    <property type="protein sequence ID" value="KAF6028479.1"/>
    <property type="molecule type" value="Genomic_DNA"/>
</dbReference>
<name>A0A7J7JQ50_BUGNE</name>
<accession>A0A7J7JQ50</accession>
<evidence type="ECO:0000256" key="1">
    <source>
        <dbReference type="SAM" id="MobiDB-lite"/>
    </source>
</evidence>
<protein>
    <submittedName>
        <fullName evidence="2">Uncharacterized protein</fullName>
    </submittedName>
</protein>
<sequence length="89" mass="10275">MNSLHFRTRDDEGMEPPNDASNSTFWEDCWLKRGLHANTFHRVQCEFPPLIRLVRQFSIFAESGGVNVKDVSIFGYGMWCATTLYNSNL</sequence>
<dbReference type="Proteomes" id="UP000593567">
    <property type="component" value="Unassembled WGS sequence"/>
</dbReference>